<keyword evidence="5" id="KW-1185">Reference proteome</keyword>
<protein>
    <submittedName>
        <fullName evidence="3 4">Uncharacterized protein</fullName>
    </submittedName>
</protein>
<feature type="region of interest" description="Disordered" evidence="2">
    <location>
        <begin position="1"/>
        <end position="21"/>
    </location>
</feature>
<feature type="non-terminal residue" evidence="3">
    <location>
        <position position="65"/>
    </location>
</feature>
<dbReference type="SUPFAM" id="SSF48403">
    <property type="entry name" value="Ankyrin repeat"/>
    <property type="match status" value="1"/>
</dbReference>
<evidence type="ECO:0000313" key="3">
    <source>
        <dbReference type="EMBL" id="EKX30768.1"/>
    </source>
</evidence>
<dbReference type="OrthoDB" id="341259at2759"/>
<dbReference type="AlphaFoldDB" id="L1I3I3"/>
<accession>L1I3I3</accession>
<feature type="repeat" description="ANK" evidence="1">
    <location>
        <begin position="15"/>
        <end position="47"/>
    </location>
</feature>
<dbReference type="RefSeq" id="XP_005817748.1">
    <property type="nucleotide sequence ID" value="XM_005817691.1"/>
</dbReference>
<dbReference type="STRING" id="905079.L1I3I3"/>
<evidence type="ECO:0000313" key="4">
    <source>
        <dbReference type="EnsemblProtists" id="EKX30768"/>
    </source>
</evidence>
<dbReference type="GeneID" id="17287488"/>
<dbReference type="InterPro" id="IPR002110">
    <property type="entry name" value="Ankyrin_rpt"/>
</dbReference>
<gene>
    <name evidence="3" type="ORF">GUITHDRAFT_83683</name>
</gene>
<sequence length="65" mass="6933">MIGRGEGTVTETLSNGDTPLHVGVRQEDVSCMQVLIEQGANLSTENDQGQTCAHLAILEDHVEAL</sequence>
<proteinExistence type="predicted"/>
<organism evidence="3">
    <name type="scientific">Guillardia theta (strain CCMP2712)</name>
    <name type="common">Cryptophyte</name>
    <dbReference type="NCBI Taxonomy" id="905079"/>
    <lineage>
        <taxon>Eukaryota</taxon>
        <taxon>Cryptophyceae</taxon>
        <taxon>Pyrenomonadales</taxon>
        <taxon>Geminigeraceae</taxon>
        <taxon>Guillardia</taxon>
    </lineage>
</organism>
<dbReference type="EMBL" id="JH993573">
    <property type="protein sequence ID" value="EKX30768.1"/>
    <property type="molecule type" value="Genomic_DNA"/>
</dbReference>
<dbReference type="PaxDb" id="55529-EKX30768"/>
<keyword evidence="1" id="KW-0040">ANK repeat</keyword>
<dbReference type="PROSITE" id="PS50297">
    <property type="entry name" value="ANK_REP_REGION"/>
    <property type="match status" value="1"/>
</dbReference>
<dbReference type="EnsemblProtists" id="EKX30768">
    <property type="protein sequence ID" value="EKX30768"/>
    <property type="gene ID" value="GUITHDRAFT_83683"/>
</dbReference>
<dbReference type="InterPro" id="IPR036770">
    <property type="entry name" value="Ankyrin_rpt-contain_sf"/>
</dbReference>
<dbReference type="Proteomes" id="UP000011087">
    <property type="component" value="Unassembled WGS sequence"/>
</dbReference>
<evidence type="ECO:0000313" key="5">
    <source>
        <dbReference type="Proteomes" id="UP000011087"/>
    </source>
</evidence>
<dbReference type="PROSITE" id="PS50088">
    <property type="entry name" value="ANK_REPEAT"/>
    <property type="match status" value="1"/>
</dbReference>
<dbReference type="HOGENOM" id="CLU_2856826_0_0_1"/>
<evidence type="ECO:0000256" key="1">
    <source>
        <dbReference type="PROSITE-ProRule" id="PRU00023"/>
    </source>
</evidence>
<reference evidence="5" key="2">
    <citation type="submission" date="2012-11" db="EMBL/GenBank/DDBJ databases">
        <authorList>
            <person name="Kuo A."/>
            <person name="Curtis B.A."/>
            <person name="Tanifuji G."/>
            <person name="Burki F."/>
            <person name="Gruber A."/>
            <person name="Irimia M."/>
            <person name="Maruyama S."/>
            <person name="Arias M.C."/>
            <person name="Ball S.G."/>
            <person name="Gile G.H."/>
            <person name="Hirakawa Y."/>
            <person name="Hopkins J.F."/>
            <person name="Rensing S.A."/>
            <person name="Schmutz J."/>
            <person name="Symeonidi A."/>
            <person name="Elias M."/>
            <person name="Eveleigh R.J."/>
            <person name="Herman E.K."/>
            <person name="Klute M.J."/>
            <person name="Nakayama T."/>
            <person name="Obornik M."/>
            <person name="Reyes-Prieto A."/>
            <person name="Armbrust E.V."/>
            <person name="Aves S.J."/>
            <person name="Beiko R.G."/>
            <person name="Coutinho P."/>
            <person name="Dacks J.B."/>
            <person name="Durnford D.G."/>
            <person name="Fast N.M."/>
            <person name="Green B.R."/>
            <person name="Grisdale C."/>
            <person name="Hempe F."/>
            <person name="Henrissat B."/>
            <person name="Hoppner M.P."/>
            <person name="Ishida K.-I."/>
            <person name="Kim E."/>
            <person name="Koreny L."/>
            <person name="Kroth P.G."/>
            <person name="Liu Y."/>
            <person name="Malik S.-B."/>
            <person name="Maier U.G."/>
            <person name="McRose D."/>
            <person name="Mock T."/>
            <person name="Neilson J.A."/>
            <person name="Onodera N.T."/>
            <person name="Poole A.M."/>
            <person name="Pritham E.J."/>
            <person name="Richards T.A."/>
            <person name="Rocap G."/>
            <person name="Roy S.W."/>
            <person name="Sarai C."/>
            <person name="Schaack S."/>
            <person name="Shirato S."/>
            <person name="Slamovits C.H."/>
            <person name="Spencer D.F."/>
            <person name="Suzuki S."/>
            <person name="Worden A.Z."/>
            <person name="Zauner S."/>
            <person name="Barry K."/>
            <person name="Bell C."/>
            <person name="Bharti A.K."/>
            <person name="Crow J.A."/>
            <person name="Grimwood J."/>
            <person name="Kramer R."/>
            <person name="Lindquist E."/>
            <person name="Lucas S."/>
            <person name="Salamov A."/>
            <person name="McFadden G.I."/>
            <person name="Lane C.E."/>
            <person name="Keeling P.J."/>
            <person name="Gray M.W."/>
            <person name="Grigoriev I.V."/>
            <person name="Archibald J.M."/>
        </authorList>
    </citation>
    <scope>NUCLEOTIDE SEQUENCE</scope>
    <source>
        <strain evidence="5">CCMP2712</strain>
    </source>
</reference>
<evidence type="ECO:0000256" key="2">
    <source>
        <dbReference type="SAM" id="MobiDB-lite"/>
    </source>
</evidence>
<name>L1I3I3_GUITC</name>
<dbReference type="Gene3D" id="1.25.40.20">
    <property type="entry name" value="Ankyrin repeat-containing domain"/>
    <property type="match status" value="1"/>
</dbReference>
<dbReference type="Pfam" id="PF12796">
    <property type="entry name" value="Ank_2"/>
    <property type="match status" value="1"/>
</dbReference>
<dbReference type="KEGG" id="gtt:GUITHDRAFT_83683"/>
<reference evidence="3 5" key="1">
    <citation type="journal article" date="2012" name="Nature">
        <title>Algal genomes reveal evolutionary mosaicism and the fate of nucleomorphs.</title>
        <authorList>
            <consortium name="DOE Joint Genome Institute"/>
            <person name="Curtis B.A."/>
            <person name="Tanifuji G."/>
            <person name="Burki F."/>
            <person name="Gruber A."/>
            <person name="Irimia M."/>
            <person name="Maruyama S."/>
            <person name="Arias M.C."/>
            <person name="Ball S.G."/>
            <person name="Gile G.H."/>
            <person name="Hirakawa Y."/>
            <person name="Hopkins J.F."/>
            <person name="Kuo A."/>
            <person name="Rensing S.A."/>
            <person name="Schmutz J."/>
            <person name="Symeonidi A."/>
            <person name="Elias M."/>
            <person name="Eveleigh R.J."/>
            <person name="Herman E.K."/>
            <person name="Klute M.J."/>
            <person name="Nakayama T."/>
            <person name="Obornik M."/>
            <person name="Reyes-Prieto A."/>
            <person name="Armbrust E.V."/>
            <person name="Aves S.J."/>
            <person name="Beiko R.G."/>
            <person name="Coutinho P."/>
            <person name="Dacks J.B."/>
            <person name="Durnford D.G."/>
            <person name="Fast N.M."/>
            <person name="Green B.R."/>
            <person name="Grisdale C.J."/>
            <person name="Hempel F."/>
            <person name="Henrissat B."/>
            <person name="Hoppner M.P."/>
            <person name="Ishida K."/>
            <person name="Kim E."/>
            <person name="Koreny L."/>
            <person name="Kroth P.G."/>
            <person name="Liu Y."/>
            <person name="Malik S.B."/>
            <person name="Maier U.G."/>
            <person name="McRose D."/>
            <person name="Mock T."/>
            <person name="Neilson J.A."/>
            <person name="Onodera N.T."/>
            <person name="Poole A.M."/>
            <person name="Pritham E.J."/>
            <person name="Richards T.A."/>
            <person name="Rocap G."/>
            <person name="Roy S.W."/>
            <person name="Sarai C."/>
            <person name="Schaack S."/>
            <person name="Shirato S."/>
            <person name="Slamovits C.H."/>
            <person name="Spencer D.F."/>
            <person name="Suzuki S."/>
            <person name="Worden A.Z."/>
            <person name="Zauner S."/>
            <person name="Barry K."/>
            <person name="Bell C."/>
            <person name="Bharti A.K."/>
            <person name="Crow J.A."/>
            <person name="Grimwood J."/>
            <person name="Kramer R."/>
            <person name="Lindquist E."/>
            <person name="Lucas S."/>
            <person name="Salamov A."/>
            <person name="McFadden G.I."/>
            <person name="Lane C.E."/>
            <person name="Keeling P.J."/>
            <person name="Gray M.W."/>
            <person name="Grigoriev I.V."/>
            <person name="Archibald J.M."/>
        </authorList>
    </citation>
    <scope>NUCLEOTIDE SEQUENCE</scope>
    <source>
        <strain evidence="3 5">CCMP2712</strain>
    </source>
</reference>
<reference evidence="4" key="3">
    <citation type="submission" date="2015-06" db="UniProtKB">
        <authorList>
            <consortium name="EnsemblProtists"/>
        </authorList>
    </citation>
    <scope>IDENTIFICATION</scope>
</reference>